<organism evidence="1 2">
    <name type="scientific">Senna tora</name>
    <dbReference type="NCBI Taxonomy" id="362788"/>
    <lineage>
        <taxon>Eukaryota</taxon>
        <taxon>Viridiplantae</taxon>
        <taxon>Streptophyta</taxon>
        <taxon>Embryophyta</taxon>
        <taxon>Tracheophyta</taxon>
        <taxon>Spermatophyta</taxon>
        <taxon>Magnoliopsida</taxon>
        <taxon>eudicotyledons</taxon>
        <taxon>Gunneridae</taxon>
        <taxon>Pentapetalae</taxon>
        <taxon>rosids</taxon>
        <taxon>fabids</taxon>
        <taxon>Fabales</taxon>
        <taxon>Fabaceae</taxon>
        <taxon>Caesalpinioideae</taxon>
        <taxon>Cassia clade</taxon>
        <taxon>Senna</taxon>
    </lineage>
</organism>
<comment type="caution">
    <text evidence="1">The sequence shown here is derived from an EMBL/GenBank/DDBJ whole genome shotgun (WGS) entry which is preliminary data.</text>
</comment>
<proteinExistence type="predicted"/>
<dbReference type="Proteomes" id="UP000634136">
    <property type="component" value="Unassembled WGS sequence"/>
</dbReference>
<keyword evidence="2" id="KW-1185">Reference proteome</keyword>
<sequence length="30" mass="2948">MALVLLGLGTYGILGASCSAFDSASAINTM</sequence>
<protein>
    <submittedName>
        <fullName evidence="1">Uncharacterized protein</fullName>
    </submittedName>
</protein>
<name>A0A834WL13_9FABA</name>
<reference evidence="1" key="1">
    <citation type="submission" date="2020-09" db="EMBL/GenBank/DDBJ databases">
        <title>Genome-Enabled Discovery of Anthraquinone Biosynthesis in Senna tora.</title>
        <authorList>
            <person name="Kang S.-H."/>
            <person name="Pandey R.P."/>
            <person name="Lee C.-M."/>
            <person name="Sim J.-S."/>
            <person name="Jeong J.-T."/>
            <person name="Choi B.-S."/>
            <person name="Jung M."/>
            <person name="Ginzburg D."/>
            <person name="Zhao K."/>
            <person name="Won S.Y."/>
            <person name="Oh T.-J."/>
            <person name="Yu Y."/>
            <person name="Kim N.-H."/>
            <person name="Lee O.R."/>
            <person name="Lee T.-H."/>
            <person name="Bashyal P."/>
            <person name="Kim T.-S."/>
            <person name="Lee W.-H."/>
            <person name="Kawkins C."/>
            <person name="Kim C.-K."/>
            <person name="Kim J.S."/>
            <person name="Ahn B.O."/>
            <person name="Rhee S.Y."/>
            <person name="Sohng J.K."/>
        </authorList>
    </citation>
    <scope>NUCLEOTIDE SEQUENCE</scope>
    <source>
        <tissue evidence="1">Leaf</tissue>
    </source>
</reference>
<dbReference type="EMBL" id="JAAIUW010000006">
    <property type="protein sequence ID" value="KAF7827225.1"/>
    <property type="molecule type" value="Genomic_DNA"/>
</dbReference>
<evidence type="ECO:0000313" key="2">
    <source>
        <dbReference type="Proteomes" id="UP000634136"/>
    </source>
</evidence>
<dbReference type="AlphaFoldDB" id="A0A834WL13"/>
<gene>
    <name evidence="1" type="ORF">G2W53_018389</name>
</gene>
<accession>A0A834WL13</accession>
<evidence type="ECO:0000313" key="1">
    <source>
        <dbReference type="EMBL" id="KAF7827225.1"/>
    </source>
</evidence>